<sequence length="71" mass="7807">RASPARSGLEVRSGRAGPRAQNIRPSSTMRVRPDWARAYLYRVGPSWSAGYLTGPRASPLDPAYFDSISLE</sequence>
<organism evidence="2 3">
    <name type="scientific">Trema orientale</name>
    <name type="common">Charcoal tree</name>
    <name type="synonym">Celtis orientalis</name>
    <dbReference type="NCBI Taxonomy" id="63057"/>
    <lineage>
        <taxon>Eukaryota</taxon>
        <taxon>Viridiplantae</taxon>
        <taxon>Streptophyta</taxon>
        <taxon>Embryophyta</taxon>
        <taxon>Tracheophyta</taxon>
        <taxon>Spermatophyta</taxon>
        <taxon>Magnoliopsida</taxon>
        <taxon>eudicotyledons</taxon>
        <taxon>Gunneridae</taxon>
        <taxon>Pentapetalae</taxon>
        <taxon>rosids</taxon>
        <taxon>fabids</taxon>
        <taxon>Rosales</taxon>
        <taxon>Cannabaceae</taxon>
        <taxon>Trema</taxon>
    </lineage>
</organism>
<evidence type="ECO:0000256" key="1">
    <source>
        <dbReference type="SAM" id="MobiDB-lite"/>
    </source>
</evidence>
<gene>
    <name evidence="2" type="ORF">TorRG33x02_009620</name>
</gene>
<dbReference type="OrthoDB" id="10409282at2759"/>
<keyword evidence="3" id="KW-1185">Reference proteome</keyword>
<accession>A0A2P5FYM9</accession>
<dbReference type="AlphaFoldDB" id="A0A2P5FYM9"/>
<comment type="caution">
    <text evidence="2">The sequence shown here is derived from an EMBL/GenBank/DDBJ whole genome shotgun (WGS) entry which is preliminary data.</text>
</comment>
<evidence type="ECO:0000313" key="3">
    <source>
        <dbReference type="Proteomes" id="UP000237000"/>
    </source>
</evidence>
<dbReference type="Proteomes" id="UP000237000">
    <property type="component" value="Unassembled WGS sequence"/>
</dbReference>
<feature type="region of interest" description="Disordered" evidence="1">
    <location>
        <begin position="1"/>
        <end position="28"/>
    </location>
</feature>
<dbReference type="EMBL" id="JXTC01000003">
    <property type="protein sequence ID" value="POO02901.1"/>
    <property type="molecule type" value="Genomic_DNA"/>
</dbReference>
<reference evidence="3" key="1">
    <citation type="submission" date="2016-06" db="EMBL/GenBank/DDBJ databases">
        <title>Parallel loss of symbiosis genes in relatives of nitrogen-fixing non-legume Parasponia.</title>
        <authorList>
            <person name="Van Velzen R."/>
            <person name="Holmer R."/>
            <person name="Bu F."/>
            <person name="Rutten L."/>
            <person name="Van Zeijl A."/>
            <person name="Liu W."/>
            <person name="Santuari L."/>
            <person name="Cao Q."/>
            <person name="Sharma T."/>
            <person name="Shen D."/>
            <person name="Roswanjaya Y."/>
            <person name="Wardhani T."/>
            <person name="Kalhor M.S."/>
            <person name="Jansen J."/>
            <person name="Van den Hoogen J."/>
            <person name="Gungor B."/>
            <person name="Hartog M."/>
            <person name="Hontelez J."/>
            <person name="Verver J."/>
            <person name="Yang W.-C."/>
            <person name="Schijlen E."/>
            <person name="Repin R."/>
            <person name="Schilthuizen M."/>
            <person name="Schranz E."/>
            <person name="Heidstra R."/>
            <person name="Miyata K."/>
            <person name="Fedorova E."/>
            <person name="Kohlen W."/>
            <person name="Bisseling T."/>
            <person name="Smit S."/>
            <person name="Geurts R."/>
        </authorList>
    </citation>
    <scope>NUCLEOTIDE SEQUENCE [LARGE SCALE GENOMIC DNA]</scope>
    <source>
        <strain evidence="3">cv. RG33-2</strain>
    </source>
</reference>
<dbReference type="InParanoid" id="A0A2P5FYM9"/>
<evidence type="ECO:0000313" key="2">
    <source>
        <dbReference type="EMBL" id="POO02901.1"/>
    </source>
</evidence>
<protein>
    <submittedName>
        <fullName evidence="2">Uncharacterized protein</fullName>
    </submittedName>
</protein>
<proteinExistence type="predicted"/>
<name>A0A2P5FYM9_TREOI</name>
<feature type="non-terminal residue" evidence="2">
    <location>
        <position position="1"/>
    </location>
</feature>